<dbReference type="Proteomes" id="UP000813444">
    <property type="component" value="Unassembled WGS sequence"/>
</dbReference>
<protein>
    <submittedName>
        <fullName evidence="1">Uncharacterized protein</fullName>
    </submittedName>
</protein>
<comment type="caution">
    <text evidence="1">The sequence shown here is derived from an EMBL/GenBank/DDBJ whole genome shotgun (WGS) entry which is preliminary data.</text>
</comment>
<gene>
    <name evidence="1" type="ORF">B0I35DRAFT_260906</name>
</gene>
<sequence>MCPGPSRSLGRRRRRRRQTLGPSGAWWLPFDIVFSVDLETRPEEVQETLRVCPYTSCVLDGHTDMGPKPHGIQVKDDQGCHVRVDEKTSRNEKRSNGQVSLLPLHRNQEGQWADWEDAVDHWPGAGPPTASFFSSPGRGCLTETEKWQAWESLQLQALARVQAAGETVGSPLRRSTCPSSWDEGVGIDGLRICHHGPMGWVFLGRAIHHDRQQLAAKIRRVGIVLCSFCKYARPVNSVPYL</sequence>
<evidence type="ECO:0000313" key="1">
    <source>
        <dbReference type="EMBL" id="KAH7316680.1"/>
    </source>
</evidence>
<name>A0A8K0WPX4_9HYPO</name>
<organism evidence="1 2">
    <name type="scientific">Stachybotrys elegans</name>
    <dbReference type="NCBI Taxonomy" id="80388"/>
    <lineage>
        <taxon>Eukaryota</taxon>
        <taxon>Fungi</taxon>
        <taxon>Dikarya</taxon>
        <taxon>Ascomycota</taxon>
        <taxon>Pezizomycotina</taxon>
        <taxon>Sordariomycetes</taxon>
        <taxon>Hypocreomycetidae</taxon>
        <taxon>Hypocreales</taxon>
        <taxon>Stachybotryaceae</taxon>
        <taxon>Stachybotrys</taxon>
    </lineage>
</organism>
<dbReference type="EMBL" id="JAGPNK010000008">
    <property type="protein sequence ID" value="KAH7316680.1"/>
    <property type="molecule type" value="Genomic_DNA"/>
</dbReference>
<proteinExistence type="predicted"/>
<keyword evidence="2" id="KW-1185">Reference proteome</keyword>
<accession>A0A8K0WPX4</accession>
<reference evidence="1" key="1">
    <citation type="journal article" date="2021" name="Nat. Commun.">
        <title>Genetic determinants of endophytism in the Arabidopsis root mycobiome.</title>
        <authorList>
            <person name="Mesny F."/>
            <person name="Miyauchi S."/>
            <person name="Thiergart T."/>
            <person name="Pickel B."/>
            <person name="Atanasova L."/>
            <person name="Karlsson M."/>
            <person name="Huettel B."/>
            <person name="Barry K.W."/>
            <person name="Haridas S."/>
            <person name="Chen C."/>
            <person name="Bauer D."/>
            <person name="Andreopoulos W."/>
            <person name="Pangilinan J."/>
            <person name="LaButti K."/>
            <person name="Riley R."/>
            <person name="Lipzen A."/>
            <person name="Clum A."/>
            <person name="Drula E."/>
            <person name="Henrissat B."/>
            <person name="Kohler A."/>
            <person name="Grigoriev I.V."/>
            <person name="Martin F.M."/>
            <person name="Hacquard S."/>
        </authorList>
    </citation>
    <scope>NUCLEOTIDE SEQUENCE</scope>
    <source>
        <strain evidence="1">MPI-CAGE-CH-0235</strain>
    </source>
</reference>
<evidence type="ECO:0000313" key="2">
    <source>
        <dbReference type="Proteomes" id="UP000813444"/>
    </source>
</evidence>
<dbReference type="AlphaFoldDB" id="A0A8K0WPX4"/>